<accession>A0A1I0C468</accession>
<dbReference type="EMBL" id="FOHX01000002">
    <property type="protein sequence ID" value="SET14068.1"/>
    <property type="molecule type" value="Genomic_DNA"/>
</dbReference>
<keyword evidence="3" id="KW-1185">Reference proteome</keyword>
<dbReference type="Proteomes" id="UP000199361">
    <property type="component" value="Unassembled WGS sequence"/>
</dbReference>
<evidence type="ECO:0000313" key="2">
    <source>
        <dbReference type="EMBL" id="SET14068.1"/>
    </source>
</evidence>
<dbReference type="OrthoDB" id="3541553at2"/>
<dbReference type="RefSeq" id="WP_091077570.1">
    <property type="nucleotide sequence ID" value="NZ_FOHX01000002.1"/>
</dbReference>
<proteinExistence type="predicted"/>
<dbReference type="AlphaFoldDB" id="A0A1I0C468"/>
<evidence type="ECO:0000313" key="3">
    <source>
        <dbReference type="Proteomes" id="UP000199361"/>
    </source>
</evidence>
<feature type="signal peptide" evidence="1">
    <location>
        <begin position="1"/>
        <end position="20"/>
    </location>
</feature>
<protein>
    <submittedName>
        <fullName evidence="2">Uncharacterized protein</fullName>
    </submittedName>
</protein>
<name>A0A1I0C468_9ACTN</name>
<sequence length="75" mass="8008">MAAAFLTVGGASLAAASAQAGSTEQTYAAAGWTPYKNYATYAACQQEGKELLNAGIVKNYDCSWDSPYWLLSVYR</sequence>
<feature type="chain" id="PRO_5011749656" evidence="1">
    <location>
        <begin position="21"/>
        <end position="75"/>
    </location>
</feature>
<reference evidence="2 3" key="1">
    <citation type="submission" date="2016-10" db="EMBL/GenBank/DDBJ databases">
        <authorList>
            <person name="de Groot N.N."/>
        </authorList>
    </citation>
    <scope>NUCLEOTIDE SEQUENCE [LARGE SCALE GENOMIC DNA]</scope>
    <source>
        <strain evidence="2 3">CGMCC 4.5598</strain>
    </source>
</reference>
<evidence type="ECO:0000256" key="1">
    <source>
        <dbReference type="SAM" id="SignalP"/>
    </source>
</evidence>
<keyword evidence="1" id="KW-0732">Signal</keyword>
<organism evidence="2 3">
    <name type="scientific">Nonomuraea wenchangensis</name>
    <dbReference type="NCBI Taxonomy" id="568860"/>
    <lineage>
        <taxon>Bacteria</taxon>
        <taxon>Bacillati</taxon>
        <taxon>Actinomycetota</taxon>
        <taxon>Actinomycetes</taxon>
        <taxon>Streptosporangiales</taxon>
        <taxon>Streptosporangiaceae</taxon>
        <taxon>Nonomuraea</taxon>
    </lineage>
</organism>
<gene>
    <name evidence="2" type="ORF">SAMN05421811_102163</name>
</gene>